<evidence type="ECO:0000313" key="5">
    <source>
        <dbReference type="EMBL" id="KAJ0404522.1"/>
    </source>
</evidence>
<feature type="domain" description="Chromodomain-helicase-DNA-binding protein 1-like C-terminal" evidence="4">
    <location>
        <begin position="394"/>
        <end position="472"/>
    </location>
</feature>
<feature type="compositionally biased region" description="Acidic residues" evidence="3">
    <location>
        <begin position="695"/>
        <end position="708"/>
    </location>
</feature>
<feature type="region of interest" description="Disordered" evidence="3">
    <location>
        <begin position="1"/>
        <end position="135"/>
    </location>
</feature>
<dbReference type="Pfam" id="PF13907">
    <property type="entry name" value="CHD1-like_C"/>
    <property type="match status" value="1"/>
</dbReference>
<keyword evidence="2" id="KW-0539">Nucleus</keyword>
<evidence type="ECO:0000256" key="1">
    <source>
        <dbReference type="ARBA" id="ARBA00004123"/>
    </source>
</evidence>
<dbReference type="AlphaFoldDB" id="A0AAD5LNW1"/>
<feature type="compositionally biased region" description="Acidic residues" evidence="3">
    <location>
        <begin position="595"/>
        <end position="605"/>
    </location>
</feature>
<feature type="compositionally biased region" description="Acidic residues" evidence="3">
    <location>
        <begin position="64"/>
        <end position="75"/>
    </location>
</feature>
<accession>A0AAD5LNW1</accession>
<sequence>MSDDEARMGYGRTEDEDNAAASTQQSRENKTDNGGNSSSSDDDNNDDGDSSSSSSDSSSSSSDSDSDSDNEDQENADATLKSPTMGGSAGIGGGHGMAADRKYSIDSLSGSTASNGLSHRSDAAKEKAHAEPLNVNSTRAAARFREQAGAETGLMALGTKKRDRRKIMKPVSATTLGGGSSEHGVEPTSTEGRNDYYSSGRLEPKIEPKISDVKPDGRVVRSVLRSMLRYGDLTDVNIYRGDHYKSFADEFKLPNFVVRSSLQSTTKMSDEKLIKIACDIAEMAERAVEDKKDNMKYADVEFKPSQVIERLYENLKLRVAVQRALRDHDASREKGASAVYALVSRHYDASTLGIGRDFPAWTWAEKEHDWNSKKDAALLFGIHVHGFEKWKPSKRLKEIRQVLKKMKIMADWSKNQRDEVVVEKVYKYVTTIGEFIDKAVLESEHRGDDHEWDELCSALWTYAAEFTPFAPVIFERLYDDICADGDRLREEARTNRQELELKQQVAKALESQGVLGKIRAQLRAAVFQAVHGAASKGNEGLTARSSYSTIPGVNAVALFGGDGRLALEIVADLLEALELEHTLAGLREEAATEHAEEDEDLDSLAEEVASGSFEEESVAEETSTSRNRFDDVDSAAPLGQQERAASEDENDEEKEEDEEEEEDTVTRAQPPPVPTKLNDLPPLTTTSTRPVEKGEPEDDDEDAFDVEAEAERLRQLDAKLKAMESEDEGGVLQQLKASLAMELQPDEDEDEDDAGPDTHTTNGGSVGRKDESEGGDDDAYGSDFEEEVEEEEVQSDLSEDVESVSALSESEEIAAVRPRDIDAQLAKDQAVDSEDALNSYDYIEAVERL</sequence>
<feature type="compositionally biased region" description="Low complexity" evidence="3">
    <location>
        <begin position="50"/>
        <end position="63"/>
    </location>
</feature>
<dbReference type="GO" id="GO:0005634">
    <property type="term" value="C:nucleus"/>
    <property type="evidence" value="ECO:0007669"/>
    <property type="project" value="UniProtKB-SubCell"/>
</dbReference>
<feature type="region of interest" description="Disordered" evidence="3">
    <location>
        <begin position="590"/>
        <end position="819"/>
    </location>
</feature>
<feature type="region of interest" description="Disordered" evidence="3">
    <location>
        <begin position="172"/>
        <end position="201"/>
    </location>
</feature>
<evidence type="ECO:0000259" key="4">
    <source>
        <dbReference type="Pfam" id="PF13907"/>
    </source>
</evidence>
<feature type="compositionally biased region" description="Polar residues" evidence="3">
    <location>
        <begin position="106"/>
        <end position="118"/>
    </location>
</feature>
<feature type="compositionally biased region" description="Acidic residues" evidence="3">
    <location>
        <begin position="647"/>
        <end position="663"/>
    </location>
</feature>
<protein>
    <recommendedName>
        <fullName evidence="4">Chromodomain-helicase-DNA-binding protein 1-like C-terminal domain-containing protein</fullName>
    </recommendedName>
</protein>
<evidence type="ECO:0000256" key="3">
    <source>
        <dbReference type="SAM" id="MobiDB-lite"/>
    </source>
</evidence>
<dbReference type="InterPro" id="IPR025260">
    <property type="entry name" value="CHD1-like_C"/>
</dbReference>
<dbReference type="EMBL" id="JAKCXM010000061">
    <property type="protein sequence ID" value="KAJ0404522.1"/>
    <property type="molecule type" value="Genomic_DNA"/>
</dbReference>
<dbReference type="Proteomes" id="UP001209570">
    <property type="component" value="Unassembled WGS sequence"/>
</dbReference>
<keyword evidence="6" id="KW-1185">Reference proteome</keyword>
<organism evidence="5 6">
    <name type="scientific">Pythium insidiosum</name>
    <name type="common">Pythiosis disease agent</name>
    <dbReference type="NCBI Taxonomy" id="114742"/>
    <lineage>
        <taxon>Eukaryota</taxon>
        <taxon>Sar</taxon>
        <taxon>Stramenopiles</taxon>
        <taxon>Oomycota</taxon>
        <taxon>Peronosporomycetes</taxon>
        <taxon>Pythiales</taxon>
        <taxon>Pythiaceae</taxon>
        <taxon>Pythium</taxon>
    </lineage>
</organism>
<name>A0AAD5LNW1_PYTIN</name>
<feature type="compositionally biased region" description="Basic and acidic residues" evidence="3">
    <location>
        <begin position="709"/>
        <end position="724"/>
    </location>
</feature>
<feature type="compositionally biased region" description="Acidic residues" evidence="3">
    <location>
        <begin position="744"/>
        <end position="755"/>
    </location>
</feature>
<evidence type="ECO:0000313" key="6">
    <source>
        <dbReference type="Proteomes" id="UP001209570"/>
    </source>
</evidence>
<evidence type="ECO:0000256" key="2">
    <source>
        <dbReference type="ARBA" id="ARBA00023242"/>
    </source>
</evidence>
<comment type="caution">
    <text evidence="5">The sequence shown here is derived from an EMBL/GenBank/DDBJ whole genome shotgun (WGS) entry which is preliminary data.</text>
</comment>
<feature type="compositionally biased region" description="Acidic residues" evidence="3">
    <location>
        <begin position="40"/>
        <end position="49"/>
    </location>
</feature>
<feature type="compositionally biased region" description="Low complexity" evidence="3">
    <location>
        <begin position="803"/>
        <end position="816"/>
    </location>
</feature>
<comment type="subcellular location">
    <subcellularLocation>
        <location evidence="1">Nucleus</location>
    </subcellularLocation>
</comment>
<proteinExistence type="predicted"/>
<feature type="compositionally biased region" description="Basic and acidic residues" evidence="3">
    <location>
        <begin position="119"/>
        <end position="130"/>
    </location>
</feature>
<feature type="compositionally biased region" description="Acidic residues" evidence="3">
    <location>
        <begin position="773"/>
        <end position="802"/>
    </location>
</feature>
<gene>
    <name evidence="5" type="ORF">P43SY_001622</name>
</gene>
<feature type="compositionally biased region" description="Gly residues" evidence="3">
    <location>
        <begin position="87"/>
        <end position="96"/>
    </location>
</feature>
<reference evidence="5" key="1">
    <citation type="submission" date="2021-12" db="EMBL/GenBank/DDBJ databases">
        <title>Prjna785345.</title>
        <authorList>
            <person name="Rujirawat T."/>
            <person name="Krajaejun T."/>
        </authorList>
    </citation>
    <scope>NUCLEOTIDE SEQUENCE</scope>
    <source>
        <strain evidence="5">Pi057C3</strain>
    </source>
</reference>